<name>H0JV50_9NOCA</name>
<feature type="region of interest" description="Disordered" evidence="1">
    <location>
        <begin position="1"/>
        <end position="40"/>
    </location>
</feature>
<dbReference type="AlphaFoldDB" id="H0JV50"/>
<evidence type="ECO:0000256" key="1">
    <source>
        <dbReference type="SAM" id="MobiDB-lite"/>
    </source>
</evidence>
<dbReference type="PATRIC" id="fig|1114960.4.peg.3653"/>
<gene>
    <name evidence="2" type="ORF">AK37_17905</name>
</gene>
<organism evidence="2 3">
    <name type="scientific">Rhodococcus pyridinivorans AK37</name>
    <dbReference type="NCBI Taxonomy" id="1114960"/>
    <lineage>
        <taxon>Bacteria</taxon>
        <taxon>Bacillati</taxon>
        <taxon>Actinomycetota</taxon>
        <taxon>Actinomycetes</taxon>
        <taxon>Mycobacteriales</taxon>
        <taxon>Nocardiaceae</taxon>
        <taxon>Rhodococcus</taxon>
    </lineage>
</organism>
<accession>H0JV50</accession>
<reference evidence="2 3" key="1">
    <citation type="submission" date="2011-12" db="EMBL/GenBank/DDBJ databases">
        <authorList>
            <person name="Kriszt B."/>
            <person name="Tancsics A."/>
            <person name="Cserhati M."/>
            <person name="Toth A."/>
            <person name="Nagy I."/>
            <person name="Horvath B."/>
            <person name="Tamura T."/>
            <person name="Kukolya J."/>
            <person name="Szoboszlay S."/>
        </authorList>
    </citation>
    <scope>NUCLEOTIDE SEQUENCE [LARGE SCALE GENOMIC DNA]</scope>
    <source>
        <strain evidence="2 3">AK37</strain>
    </source>
</reference>
<evidence type="ECO:0000313" key="2">
    <source>
        <dbReference type="EMBL" id="EHK82146.1"/>
    </source>
</evidence>
<feature type="compositionally biased region" description="Basic residues" evidence="1">
    <location>
        <begin position="1"/>
        <end position="10"/>
    </location>
</feature>
<feature type="compositionally biased region" description="Basic and acidic residues" evidence="1">
    <location>
        <begin position="11"/>
        <end position="24"/>
    </location>
</feature>
<dbReference type="RefSeq" id="WP_006553516.1">
    <property type="nucleotide sequence ID" value="NZ_AHBW01000051.1"/>
</dbReference>
<comment type="caution">
    <text evidence="2">The sequence shown here is derived from an EMBL/GenBank/DDBJ whole genome shotgun (WGS) entry which is preliminary data.</text>
</comment>
<sequence length="232" mass="26316">MKLTRKRRKVGPVEEARERRDSALRRLRGAPAPVIDQDEQRRRRRQWLPVHYTGAFDLTEEVSELLAPLAQRSDIARYPHLVHELATAVHHTRLDLEQLLVDRDARRRISDLPYEKRGRARDLIIAAWERPTAPVIDPTSAWADQLVDHVVPLTEPLRDYLARATPPGQTGNNPSISERVETALREVDRAVVSVTRTLNHIEANRTTSSTVLTPQLRALAPSADELEALGLT</sequence>
<dbReference type="Proteomes" id="UP000005064">
    <property type="component" value="Unassembled WGS sequence"/>
</dbReference>
<evidence type="ECO:0000313" key="3">
    <source>
        <dbReference type="Proteomes" id="UP000005064"/>
    </source>
</evidence>
<dbReference type="EMBL" id="AHBW01000051">
    <property type="protein sequence ID" value="EHK82146.1"/>
    <property type="molecule type" value="Genomic_DNA"/>
</dbReference>
<proteinExistence type="predicted"/>
<protein>
    <submittedName>
        <fullName evidence="2">Uncharacterized protein</fullName>
    </submittedName>
</protein>